<sequence>MCNKFESDGYRVRSEQHFSFGVDLPDLLDRIRVLYKILYKKGGRV</sequence>
<proteinExistence type="predicted"/>
<protein>
    <submittedName>
        <fullName evidence="1">Uncharacterized protein</fullName>
    </submittedName>
</protein>
<accession>M6BNN0</accession>
<dbReference type="Proteomes" id="UP000011873">
    <property type="component" value="Unassembled WGS sequence"/>
</dbReference>
<dbReference type="AlphaFoldDB" id="M6BNN0"/>
<evidence type="ECO:0000313" key="2">
    <source>
        <dbReference type="Proteomes" id="UP000011873"/>
    </source>
</evidence>
<comment type="caution">
    <text evidence="1">The sequence shown here is derived from an EMBL/GenBank/DDBJ whole genome shotgun (WGS) entry which is preliminary data.</text>
</comment>
<dbReference type="EMBL" id="ANMU01000170">
    <property type="protein sequence ID" value="EMJ77933.1"/>
    <property type="molecule type" value="Genomic_DNA"/>
</dbReference>
<gene>
    <name evidence="1" type="ORF">LEP1GSC016_2200</name>
</gene>
<name>M6BNN0_LEPBO</name>
<reference evidence="1 2" key="1">
    <citation type="submission" date="2013-01" db="EMBL/GenBank/DDBJ databases">
        <authorList>
            <person name="Harkins D.M."/>
            <person name="Durkin A.S."/>
            <person name="Brinkac L.M."/>
            <person name="Haft D.H."/>
            <person name="Selengut J.D."/>
            <person name="Sanka R."/>
            <person name="DePew J."/>
            <person name="Purushe J."/>
            <person name="Galloway R.L."/>
            <person name="Vinetz J.M."/>
            <person name="Sutton G.G."/>
            <person name="Nierman W.C."/>
            <person name="Fouts D.E."/>
        </authorList>
    </citation>
    <scope>NUCLEOTIDE SEQUENCE [LARGE SCALE GENOMIC DNA]</scope>
    <source>
        <strain evidence="1 2">Sponselee CDC</strain>
    </source>
</reference>
<dbReference type="PATRIC" id="fig|1218567.3.peg.4101"/>
<organism evidence="1 2">
    <name type="scientific">Leptospira borgpetersenii serovar Hardjo-bovis str. Sponselee</name>
    <dbReference type="NCBI Taxonomy" id="1303729"/>
    <lineage>
        <taxon>Bacteria</taxon>
        <taxon>Pseudomonadati</taxon>
        <taxon>Spirochaetota</taxon>
        <taxon>Spirochaetia</taxon>
        <taxon>Leptospirales</taxon>
        <taxon>Leptospiraceae</taxon>
        <taxon>Leptospira</taxon>
    </lineage>
</organism>
<evidence type="ECO:0000313" key="1">
    <source>
        <dbReference type="EMBL" id="EMJ77933.1"/>
    </source>
</evidence>